<reference evidence="2 3" key="1">
    <citation type="submission" date="2015-01" db="EMBL/GenBank/DDBJ databases">
        <title>The Genome Sequence of Capronia semiimmersa CBS27337.</title>
        <authorList>
            <consortium name="The Broad Institute Genomics Platform"/>
            <person name="Cuomo C."/>
            <person name="de Hoog S."/>
            <person name="Gorbushina A."/>
            <person name="Stielow B."/>
            <person name="Teixiera M."/>
            <person name="Abouelleil A."/>
            <person name="Chapman S.B."/>
            <person name="Priest M."/>
            <person name="Young S.K."/>
            <person name="Wortman J."/>
            <person name="Nusbaum C."/>
            <person name="Birren B."/>
        </authorList>
    </citation>
    <scope>NUCLEOTIDE SEQUENCE [LARGE SCALE GENOMIC DNA]</scope>
    <source>
        <strain evidence="2 3">CBS 27337</strain>
    </source>
</reference>
<evidence type="ECO:0000313" key="3">
    <source>
        <dbReference type="Proteomes" id="UP000054266"/>
    </source>
</evidence>
<feature type="region of interest" description="Disordered" evidence="1">
    <location>
        <begin position="27"/>
        <end position="114"/>
    </location>
</feature>
<dbReference type="STRING" id="5601.A0A0D2E252"/>
<dbReference type="AlphaFoldDB" id="A0A0D2E252"/>
<gene>
    <name evidence="2" type="ORF">PV04_04348</name>
</gene>
<sequence>MASRSGLQAQSTVRGLLNQDVETRLTLPPLLQTHTNNELKHSPLTPRYNMPAPTSVKRPFSSSEYRYQPSLKSGARPDTFPSTYAAPPPPSAHDIIEPDVGDAEDEDDEETRRLLTGDLVYTSADGTTKRIIERDGNFYRHRS</sequence>
<accession>A0A0D2E252</accession>
<keyword evidence="3" id="KW-1185">Reference proteome</keyword>
<dbReference type="EMBL" id="KN846958">
    <property type="protein sequence ID" value="KIW68397.1"/>
    <property type="molecule type" value="Genomic_DNA"/>
</dbReference>
<evidence type="ECO:0000256" key="1">
    <source>
        <dbReference type="SAM" id="MobiDB-lite"/>
    </source>
</evidence>
<evidence type="ECO:0000313" key="2">
    <source>
        <dbReference type="EMBL" id="KIW68397.1"/>
    </source>
</evidence>
<feature type="compositionally biased region" description="Acidic residues" evidence="1">
    <location>
        <begin position="97"/>
        <end position="109"/>
    </location>
</feature>
<dbReference type="Proteomes" id="UP000054266">
    <property type="component" value="Unassembled WGS sequence"/>
</dbReference>
<dbReference type="HOGENOM" id="CLU_2026791_0_0_1"/>
<organism evidence="2 3">
    <name type="scientific">Phialophora macrospora</name>
    <dbReference type="NCBI Taxonomy" id="1851006"/>
    <lineage>
        <taxon>Eukaryota</taxon>
        <taxon>Fungi</taxon>
        <taxon>Dikarya</taxon>
        <taxon>Ascomycota</taxon>
        <taxon>Pezizomycotina</taxon>
        <taxon>Eurotiomycetes</taxon>
        <taxon>Chaetothyriomycetidae</taxon>
        <taxon>Chaetothyriales</taxon>
        <taxon>Herpotrichiellaceae</taxon>
        <taxon>Phialophora</taxon>
    </lineage>
</organism>
<proteinExistence type="predicted"/>
<protein>
    <submittedName>
        <fullName evidence="2">Uncharacterized protein</fullName>
    </submittedName>
</protein>
<name>A0A0D2E252_9EURO</name>